<gene>
    <name evidence="14" type="ORF">OKA104_LOCUS46089</name>
</gene>
<evidence type="ECO:0000256" key="12">
    <source>
        <dbReference type="ARBA" id="ARBA00040628"/>
    </source>
</evidence>
<keyword evidence="5" id="KW-0053">Apoptosis</keyword>
<keyword evidence="4" id="KW-0812">Transmembrane</keyword>
<evidence type="ECO:0000256" key="6">
    <source>
        <dbReference type="ARBA" id="ARBA00022729"/>
    </source>
</evidence>
<dbReference type="GO" id="GO:0005802">
    <property type="term" value="C:trans-Golgi network"/>
    <property type="evidence" value="ECO:0007669"/>
    <property type="project" value="TreeGrafter"/>
</dbReference>
<dbReference type="SUPFAM" id="SSF53474">
    <property type="entry name" value="alpha/beta-Hydrolases"/>
    <property type="match status" value="1"/>
</dbReference>
<name>A0A820HYF3_9BILA</name>
<dbReference type="Gene3D" id="3.40.50.1820">
    <property type="entry name" value="alpha/beta hydrolase"/>
    <property type="match status" value="1"/>
</dbReference>
<evidence type="ECO:0000256" key="5">
    <source>
        <dbReference type="ARBA" id="ARBA00022703"/>
    </source>
</evidence>
<evidence type="ECO:0000313" key="14">
    <source>
        <dbReference type="EMBL" id="CAF4298573.1"/>
    </source>
</evidence>
<keyword evidence="8" id="KW-0333">Golgi apparatus</keyword>
<dbReference type="GO" id="GO:0006915">
    <property type="term" value="P:apoptotic process"/>
    <property type="evidence" value="ECO:0007669"/>
    <property type="project" value="UniProtKB-KW"/>
</dbReference>
<evidence type="ECO:0000256" key="3">
    <source>
        <dbReference type="ARBA" id="ARBA00009431"/>
    </source>
</evidence>
<dbReference type="EMBL" id="CAJOAY010016240">
    <property type="protein sequence ID" value="CAF4298573.1"/>
    <property type="molecule type" value="Genomic_DNA"/>
</dbReference>
<keyword evidence="6" id="KW-0732">Signal</keyword>
<evidence type="ECO:0000256" key="11">
    <source>
        <dbReference type="ARBA" id="ARBA00040403"/>
    </source>
</evidence>
<evidence type="ECO:0000256" key="1">
    <source>
        <dbReference type="ARBA" id="ARBA00001003"/>
    </source>
</evidence>
<accession>A0A820HYF3</accession>
<dbReference type="EC" id="3.4.16.6" evidence="10"/>
<keyword evidence="9" id="KW-0472">Membrane</keyword>
<comment type="catalytic activity">
    <reaction evidence="1">
        <text>Preferential release of a C-terminal arginine or lysine residue.</text>
        <dbReference type="EC" id="3.4.16.6"/>
    </reaction>
</comment>
<evidence type="ECO:0000256" key="2">
    <source>
        <dbReference type="ARBA" id="ARBA00004393"/>
    </source>
</evidence>
<comment type="caution">
    <text evidence="14">The sequence shown here is derived from an EMBL/GenBank/DDBJ whole genome shotgun (WGS) entry which is preliminary data.</text>
</comment>
<organism evidence="14 15">
    <name type="scientific">Adineta steineri</name>
    <dbReference type="NCBI Taxonomy" id="433720"/>
    <lineage>
        <taxon>Eukaryota</taxon>
        <taxon>Metazoa</taxon>
        <taxon>Spiralia</taxon>
        <taxon>Gnathifera</taxon>
        <taxon>Rotifera</taxon>
        <taxon>Eurotatoria</taxon>
        <taxon>Bdelloidea</taxon>
        <taxon>Adinetida</taxon>
        <taxon>Adinetidae</taxon>
        <taxon>Adineta</taxon>
    </lineage>
</organism>
<reference evidence="14" key="1">
    <citation type="submission" date="2021-02" db="EMBL/GenBank/DDBJ databases">
        <authorList>
            <person name="Nowell W R."/>
        </authorList>
    </citation>
    <scope>NUCLEOTIDE SEQUENCE</scope>
</reference>
<dbReference type="InterPro" id="IPR001563">
    <property type="entry name" value="Peptidase_S10"/>
</dbReference>
<comment type="similarity">
    <text evidence="3">Belongs to the peptidase S10 family.</text>
</comment>
<evidence type="ECO:0000256" key="8">
    <source>
        <dbReference type="ARBA" id="ARBA00023034"/>
    </source>
</evidence>
<dbReference type="InterPro" id="IPR029058">
    <property type="entry name" value="AB_hydrolase_fold"/>
</dbReference>
<dbReference type="Proteomes" id="UP000663881">
    <property type="component" value="Unassembled WGS sequence"/>
</dbReference>
<keyword evidence="7" id="KW-1133">Transmembrane helix</keyword>
<comment type="subcellular location">
    <subcellularLocation>
        <location evidence="2">Golgi apparatus</location>
        <location evidence="2">trans-Golgi network membrane</location>
        <topology evidence="2">Single-pass type I membrane protein</topology>
    </subcellularLocation>
</comment>
<evidence type="ECO:0000256" key="13">
    <source>
        <dbReference type="ARBA" id="ARBA00042717"/>
    </source>
</evidence>
<proteinExistence type="inferred from homology"/>
<sequence>MAEHFLNFLDRYVEIFPDLLEEDIYLGGESFGGQYIPYIAKAILEKRSLFKLRGLHIGDGWIDPISLYNSYLPYAIANNLVKNNSELYTNVTRLVAICRDILSKRVHIFVNPCFPILDEIIYNGIRKENNGECINAYDIRLNAKRPMCEMTGPSELKYVSAYLNRPDVMSSIHTNGKKSQWKDFTESVHNAFQAFNSKPSVHLLPDLL</sequence>
<dbReference type="GO" id="GO:0006508">
    <property type="term" value="P:proteolysis"/>
    <property type="evidence" value="ECO:0007669"/>
    <property type="project" value="InterPro"/>
</dbReference>
<evidence type="ECO:0000256" key="4">
    <source>
        <dbReference type="ARBA" id="ARBA00022692"/>
    </source>
</evidence>
<dbReference type="GO" id="GO:0004185">
    <property type="term" value="F:serine-type carboxypeptidase activity"/>
    <property type="evidence" value="ECO:0007669"/>
    <property type="project" value="UniProtKB-EC"/>
</dbReference>
<evidence type="ECO:0000256" key="9">
    <source>
        <dbReference type="ARBA" id="ARBA00023136"/>
    </source>
</evidence>
<dbReference type="Pfam" id="PF00450">
    <property type="entry name" value="Peptidase_S10"/>
    <property type="match status" value="1"/>
</dbReference>
<feature type="non-terminal residue" evidence="14">
    <location>
        <position position="208"/>
    </location>
</feature>
<protein>
    <recommendedName>
        <fullName evidence="12">Pheromone-processing carboxypeptidase KEX1</fullName>
        <ecNumber evidence="10">3.4.16.6</ecNumber>
    </recommendedName>
    <alternativeName>
        <fullName evidence="13">Carboxypeptidase D</fullName>
    </alternativeName>
    <alternativeName>
        <fullName evidence="11">Pheromone-processing carboxypeptidase kex1</fullName>
    </alternativeName>
</protein>
<dbReference type="PANTHER" id="PTHR11802">
    <property type="entry name" value="SERINE PROTEASE FAMILY S10 SERINE CARBOXYPEPTIDASE"/>
    <property type="match status" value="1"/>
</dbReference>
<evidence type="ECO:0000313" key="15">
    <source>
        <dbReference type="Proteomes" id="UP000663881"/>
    </source>
</evidence>
<dbReference type="AlphaFoldDB" id="A0A820HYF3"/>
<evidence type="ECO:0000256" key="10">
    <source>
        <dbReference type="ARBA" id="ARBA00038895"/>
    </source>
</evidence>
<evidence type="ECO:0000256" key="7">
    <source>
        <dbReference type="ARBA" id="ARBA00022989"/>
    </source>
</evidence>
<dbReference type="PANTHER" id="PTHR11802:SF190">
    <property type="entry name" value="PHEROMONE-PROCESSING CARBOXYPEPTIDASE KEX1"/>
    <property type="match status" value="1"/>
</dbReference>